<organism evidence="1 2">
    <name type="scientific">Paraburkholderia silviterrae</name>
    <dbReference type="NCBI Taxonomy" id="2528715"/>
    <lineage>
        <taxon>Bacteria</taxon>
        <taxon>Pseudomonadati</taxon>
        <taxon>Pseudomonadota</taxon>
        <taxon>Betaproteobacteria</taxon>
        <taxon>Burkholderiales</taxon>
        <taxon>Burkholderiaceae</taxon>
        <taxon>Paraburkholderia</taxon>
    </lineage>
</organism>
<accession>A0A4R5LYZ7</accession>
<sequence>MSKVVGLNAFNHWNAMNLYMNVVEMRTVAKRKMRNVTAAASGNIVHSSPQLAYKNYTQTPAVLTEAKYFRR</sequence>
<reference evidence="1 2" key="1">
    <citation type="submission" date="2019-03" db="EMBL/GenBank/DDBJ databases">
        <title>Paraburkholderia sp. 4M-K11, isolated from subtropical forest soil.</title>
        <authorList>
            <person name="Gao Z.-H."/>
            <person name="Qiu L.-H."/>
        </authorList>
    </citation>
    <scope>NUCLEOTIDE SEQUENCE [LARGE SCALE GENOMIC DNA]</scope>
    <source>
        <strain evidence="1 2">4M-K11</strain>
    </source>
</reference>
<dbReference type="RefSeq" id="WP_133199907.1">
    <property type="nucleotide sequence ID" value="NZ_JBHUCW010000013.1"/>
</dbReference>
<dbReference type="Proteomes" id="UP000295722">
    <property type="component" value="Unassembled WGS sequence"/>
</dbReference>
<keyword evidence="2" id="KW-1185">Reference proteome</keyword>
<name>A0A4R5LYZ7_9BURK</name>
<dbReference type="AlphaFoldDB" id="A0A4R5LYZ7"/>
<gene>
    <name evidence="1" type="ORF">EYW47_37775</name>
</gene>
<dbReference type="EMBL" id="SMRP01000044">
    <property type="protein sequence ID" value="TDG17398.1"/>
    <property type="molecule type" value="Genomic_DNA"/>
</dbReference>
<comment type="caution">
    <text evidence="1">The sequence shown here is derived from an EMBL/GenBank/DDBJ whole genome shotgun (WGS) entry which is preliminary data.</text>
</comment>
<protein>
    <submittedName>
        <fullName evidence="1">Uncharacterized protein</fullName>
    </submittedName>
</protein>
<proteinExistence type="predicted"/>
<evidence type="ECO:0000313" key="2">
    <source>
        <dbReference type="Proteomes" id="UP000295722"/>
    </source>
</evidence>
<evidence type="ECO:0000313" key="1">
    <source>
        <dbReference type="EMBL" id="TDG17398.1"/>
    </source>
</evidence>